<dbReference type="GO" id="GO:0006310">
    <property type="term" value="P:DNA recombination"/>
    <property type="evidence" value="ECO:0007669"/>
    <property type="project" value="UniProtKB-KW"/>
</dbReference>
<organism evidence="9">
    <name type="scientific">uncultured Caudovirales phage</name>
    <dbReference type="NCBI Taxonomy" id="2100421"/>
    <lineage>
        <taxon>Viruses</taxon>
        <taxon>Duplodnaviria</taxon>
        <taxon>Heunggongvirae</taxon>
        <taxon>Uroviricota</taxon>
        <taxon>Caudoviricetes</taxon>
        <taxon>Peduoviridae</taxon>
        <taxon>Maltschvirus</taxon>
        <taxon>Maltschvirus maltsch</taxon>
    </lineage>
</organism>
<name>A0A6J5QBB3_9CAUD</name>
<evidence type="ECO:0000256" key="4">
    <source>
        <dbReference type="ARBA" id="ARBA00022801"/>
    </source>
</evidence>
<dbReference type="EMBL" id="LR797485">
    <property type="protein sequence ID" value="CAB4219692.1"/>
    <property type="molecule type" value="Genomic_DNA"/>
</dbReference>
<protein>
    <recommendedName>
        <fullName evidence="2">Integrase</fullName>
    </recommendedName>
</protein>
<evidence type="ECO:0000256" key="2">
    <source>
        <dbReference type="ARBA" id="ARBA00016082"/>
    </source>
</evidence>
<keyword evidence="4" id="KW-0378">Hydrolase</keyword>
<gene>
    <name evidence="9" type="ORF">UFOVP1021_46</name>
    <name evidence="10" type="ORF">UFOVP1622_10</name>
</gene>
<comment type="similarity">
    <text evidence="1">Belongs to the 'phage' integrase family.</text>
</comment>
<dbReference type="Gene3D" id="1.10.443.10">
    <property type="entry name" value="Intergrase catalytic core"/>
    <property type="match status" value="1"/>
</dbReference>
<dbReference type="GO" id="GO:0016740">
    <property type="term" value="F:transferase activity"/>
    <property type="evidence" value="ECO:0007669"/>
    <property type="project" value="UniProtKB-KW"/>
</dbReference>
<dbReference type="PANTHER" id="PTHR30349:SF64">
    <property type="entry name" value="PROPHAGE INTEGRASE INTD-RELATED"/>
    <property type="match status" value="1"/>
</dbReference>
<evidence type="ECO:0000313" key="10">
    <source>
        <dbReference type="EMBL" id="CAB4219692.1"/>
    </source>
</evidence>
<evidence type="ECO:0000256" key="3">
    <source>
        <dbReference type="ARBA" id="ARBA00022679"/>
    </source>
</evidence>
<keyword evidence="3" id="KW-0808">Transferase</keyword>
<dbReference type="InterPro" id="IPR011010">
    <property type="entry name" value="DNA_brk_join_enz"/>
</dbReference>
<keyword evidence="5" id="KW-0229">DNA integration</keyword>
<evidence type="ECO:0000256" key="1">
    <source>
        <dbReference type="ARBA" id="ARBA00008857"/>
    </source>
</evidence>
<dbReference type="SUPFAM" id="SSF56349">
    <property type="entry name" value="DNA breaking-rejoining enzymes"/>
    <property type="match status" value="1"/>
</dbReference>
<reference evidence="9" key="1">
    <citation type="submission" date="2020-05" db="EMBL/GenBank/DDBJ databases">
        <authorList>
            <person name="Chiriac C."/>
            <person name="Salcher M."/>
            <person name="Ghai R."/>
            <person name="Kavagutti S V."/>
        </authorList>
    </citation>
    <scope>NUCLEOTIDE SEQUENCE</scope>
</reference>
<evidence type="ECO:0000256" key="7">
    <source>
        <dbReference type="ARBA" id="ARBA00023195"/>
    </source>
</evidence>
<evidence type="ECO:0000313" key="9">
    <source>
        <dbReference type="EMBL" id="CAB4178495.1"/>
    </source>
</evidence>
<proteinExistence type="inferred from homology"/>
<dbReference type="Pfam" id="PF00589">
    <property type="entry name" value="Phage_integrase"/>
    <property type="match status" value="1"/>
</dbReference>
<sequence length="366" mass="40696">MLRIFDGGDVSRLPNPIPRYVLHSSGRARIYFDKEFRYLPGPYGSPESWARFHELCDVVAATGKLPPDDAKKQPLTVQELGYRYLTYCVDYYGYTANRNEAVNLKYAVESLTLLCGSRLADSIAPADLKTVRKALINKGHVRRSVNKRAVQIVALYKWAVEEGLVPAEVWHRLQAVKPIAPGREGAIDNEPVEPVPESVLAATLAELPADKQAAICVQRLTGMRSGELLRMSPDQVDMTGMHWIYTLATHKTRANIGDTYILIPAPAVAILLERMPAKPDQPWFGWSVGWQAKSVAKAAIRAGVPHWHPHQLRHNLATEIAERIGLEAAQKVLRHTNPKMTKTYARDTIDGLKAVADRLYGVIGNG</sequence>
<keyword evidence="7" id="KW-1179">Viral genome integration</keyword>
<dbReference type="PROSITE" id="PS51898">
    <property type="entry name" value="TYR_RECOMBINASE"/>
    <property type="match status" value="1"/>
</dbReference>
<dbReference type="GO" id="GO:0015074">
    <property type="term" value="P:DNA integration"/>
    <property type="evidence" value="ECO:0007669"/>
    <property type="project" value="UniProtKB-KW"/>
</dbReference>
<feature type="domain" description="Tyr recombinase" evidence="8">
    <location>
        <begin position="190"/>
        <end position="357"/>
    </location>
</feature>
<dbReference type="InterPro" id="IPR013762">
    <property type="entry name" value="Integrase-like_cat_sf"/>
</dbReference>
<dbReference type="GO" id="GO:0003677">
    <property type="term" value="F:DNA binding"/>
    <property type="evidence" value="ECO:0007669"/>
    <property type="project" value="InterPro"/>
</dbReference>
<dbReference type="GO" id="GO:0016787">
    <property type="term" value="F:hydrolase activity"/>
    <property type="evidence" value="ECO:0007669"/>
    <property type="project" value="UniProtKB-KW"/>
</dbReference>
<dbReference type="InterPro" id="IPR050090">
    <property type="entry name" value="Tyrosine_recombinase_XerCD"/>
</dbReference>
<dbReference type="GO" id="GO:0044826">
    <property type="term" value="P:viral genome integration into host DNA"/>
    <property type="evidence" value="ECO:0007669"/>
    <property type="project" value="UniProtKB-KW"/>
</dbReference>
<accession>A0A6J5QBB3</accession>
<keyword evidence="7" id="KW-1160">Virus entry into host cell</keyword>
<dbReference type="InterPro" id="IPR002104">
    <property type="entry name" value="Integrase_catalytic"/>
</dbReference>
<evidence type="ECO:0000259" key="8">
    <source>
        <dbReference type="PROSITE" id="PS51898"/>
    </source>
</evidence>
<dbReference type="GO" id="GO:0075713">
    <property type="term" value="P:establishment of integrated proviral latency"/>
    <property type="evidence" value="ECO:0007669"/>
    <property type="project" value="UniProtKB-KW"/>
</dbReference>
<evidence type="ECO:0000256" key="6">
    <source>
        <dbReference type="ARBA" id="ARBA00023172"/>
    </source>
</evidence>
<keyword evidence="6" id="KW-0233">DNA recombination</keyword>
<dbReference type="EMBL" id="LR796967">
    <property type="protein sequence ID" value="CAB4178495.1"/>
    <property type="molecule type" value="Genomic_DNA"/>
</dbReference>
<evidence type="ECO:0000256" key="5">
    <source>
        <dbReference type="ARBA" id="ARBA00022908"/>
    </source>
</evidence>
<dbReference type="PANTHER" id="PTHR30349">
    <property type="entry name" value="PHAGE INTEGRASE-RELATED"/>
    <property type="match status" value="1"/>
</dbReference>